<proteinExistence type="inferred from homology"/>
<comment type="similarity">
    <text evidence="3">Belongs to the RecD family.</text>
</comment>
<dbReference type="SUPFAM" id="SSF52540">
    <property type="entry name" value="P-loop containing nucleoside triphosphate hydrolases"/>
    <property type="match status" value="2"/>
</dbReference>
<dbReference type="Proteomes" id="UP001253545">
    <property type="component" value="Unassembled WGS sequence"/>
</dbReference>
<comment type="caution">
    <text evidence="3">Lacks conserved residue(s) required for the propagation of feature annotation.</text>
</comment>
<keyword evidence="3 5" id="KW-0378">Hydrolase</keyword>
<accession>A0ABU2ZN82</accession>
<dbReference type="InterPro" id="IPR006344">
    <property type="entry name" value="RecD"/>
</dbReference>
<keyword evidence="3" id="KW-0413">Isomerase</keyword>
<name>A0ABU2ZN82_9ALTE</name>
<dbReference type="InterPro" id="IPR027785">
    <property type="entry name" value="UvrD-like_helicase_C"/>
</dbReference>
<keyword evidence="3" id="KW-0238">DNA-binding</keyword>
<gene>
    <name evidence="3 5" type="primary">recD</name>
    <name evidence="5" type="ORF">RM552_04355</name>
</gene>
<dbReference type="NCBIfam" id="TIGR01447">
    <property type="entry name" value="recD"/>
    <property type="match status" value="1"/>
</dbReference>
<keyword evidence="1" id="KW-0547">Nucleotide-binding</keyword>
<keyword evidence="3" id="KW-0234">DNA repair</keyword>
<keyword evidence="6" id="KW-1185">Reference proteome</keyword>
<dbReference type="HAMAP" id="MF_01487">
    <property type="entry name" value="RecD"/>
    <property type="match status" value="1"/>
</dbReference>
<dbReference type="GO" id="GO:0008854">
    <property type="term" value="F:exodeoxyribonuclease V activity"/>
    <property type="evidence" value="ECO:0007669"/>
    <property type="project" value="UniProtKB-EC"/>
</dbReference>
<protein>
    <recommendedName>
        <fullName evidence="3">RecBCD enzyme subunit RecD</fullName>
        <ecNumber evidence="3">5.6.2.3</ecNumber>
    </recommendedName>
    <alternativeName>
        <fullName evidence="3">DNA 5'-3' helicase subunit RecD</fullName>
    </alternativeName>
    <alternativeName>
        <fullName evidence="3">Exonuclease V subunit RecD</fullName>
        <shortName evidence="3">ExoV subunit RecD</shortName>
    </alternativeName>
    <alternativeName>
        <fullName evidence="3">Helicase/nuclease RecBCD subunit RecD</fullName>
    </alternativeName>
</protein>
<dbReference type="RefSeq" id="WP_311367556.1">
    <property type="nucleotide sequence ID" value="NZ_JAVRHX010000001.1"/>
</dbReference>
<dbReference type="Pfam" id="PF13538">
    <property type="entry name" value="UvrD_C_2"/>
    <property type="match status" value="1"/>
</dbReference>
<dbReference type="CDD" id="cd17933">
    <property type="entry name" value="DEXSc_RecD-like"/>
    <property type="match status" value="1"/>
</dbReference>
<keyword evidence="2" id="KW-0067">ATP-binding</keyword>
<organism evidence="5 6">
    <name type="scientific">Glaciecola petra</name>
    <dbReference type="NCBI Taxonomy" id="3075602"/>
    <lineage>
        <taxon>Bacteria</taxon>
        <taxon>Pseudomonadati</taxon>
        <taxon>Pseudomonadota</taxon>
        <taxon>Gammaproteobacteria</taxon>
        <taxon>Alteromonadales</taxon>
        <taxon>Alteromonadaceae</taxon>
        <taxon>Glaciecola</taxon>
    </lineage>
</organism>
<keyword evidence="3" id="KW-0269">Exonuclease</keyword>
<dbReference type="PANTHER" id="PTHR43788">
    <property type="entry name" value="DNA2/NAM7 HELICASE FAMILY MEMBER"/>
    <property type="match status" value="1"/>
</dbReference>
<comment type="function">
    <text evidence="3">A helicase/nuclease that prepares dsDNA breaks (DSB) for recombinational DNA repair. Binds to DSBs and unwinds DNA via a highly rapid and processive ATP-dependent bidirectional helicase activity. Unwinds dsDNA until it encounters a Chi (crossover hotspot instigator) sequence from the 3' direction. Cuts ssDNA a few nucleotides 3' to the Chi site. The properties and activities of the enzyme are changed at Chi. The Chi-altered holoenzyme produces a long 3'-ssDNA overhang and facilitates RecA-binding to the ssDNA for homologous DNA recombination and repair. Holoenzyme degrades any linearized DNA that is unable to undergo homologous recombination. In the holoenzyme this subunit has ssDNA-dependent ATPase and 5'-3' helicase activity. When added to pre-assembled RecBC greatly stimulates nuclease activity and augments holoenzyme processivity. Negatively regulates the RecA-loading ability of RecBCD.</text>
</comment>
<dbReference type="InterPro" id="IPR050534">
    <property type="entry name" value="Coronavir_polyprotein_1ab"/>
</dbReference>
<dbReference type="EC" id="5.6.2.3" evidence="3"/>
<dbReference type="InterPro" id="IPR027417">
    <property type="entry name" value="P-loop_NTPase"/>
</dbReference>
<evidence type="ECO:0000256" key="1">
    <source>
        <dbReference type="ARBA" id="ARBA00022741"/>
    </source>
</evidence>
<dbReference type="Pfam" id="PF13245">
    <property type="entry name" value="AAA_19"/>
    <property type="match status" value="1"/>
</dbReference>
<evidence type="ECO:0000256" key="2">
    <source>
        <dbReference type="ARBA" id="ARBA00022840"/>
    </source>
</evidence>
<dbReference type="Gene3D" id="2.30.30.940">
    <property type="match status" value="1"/>
</dbReference>
<keyword evidence="3" id="KW-0540">Nuclease</keyword>
<comment type="miscellaneous">
    <text evidence="3">In the RecBCD complex, RecB has a slow 3'-5' helicase, an exonuclease activity and loads RecA onto ssDNA, RecD has a fast 5'-3' helicase activity, while RecC stimulates the ATPase and processivity of the RecB helicase and contributes to recognition of the Chi site.</text>
</comment>
<dbReference type="Gene3D" id="3.40.50.300">
    <property type="entry name" value="P-loop containing nucleotide triphosphate hydrolases"/>
    <property type="match status" value="2"/>
</dbReference>
<evidence type="ECO:0000313" key="6">
    <source>
        <dbReference type="Proteomes" id="UP001253545"/>
    </source>
</evidence>
<evidence type="ECO:0000256" key="3">
    <source>
        <dbReference type="HAMAP-Rule" id="MF_01487"/>
    </source>
</evidence>
<comment type="catalytic activity">
    <reaction evidence="3">
        <text>ATP + H2O = ADP + phosphate + H(+)</text>
        <dbReference type="Rhea" id="RHEA:13065"/>
        <dbReference type="ChEBI" id="CHEBI:15377"/>
        <dbReference type="ChEBI" id="CHEBI:15378"/>
        <dbReference type="ChEBI" id="CHEBI:30616"/>
        <dbReference type="ChEBI" id="CHEBI:43474"/>
        <dbReference type="ChEBI" id="CHEBI:456216"/>
        <dbReference type="EC" id="5.6.2.3"/>
    </reaction>
</comment>
<evidence type="ECO:0000313" key="5">
    <source>
        <dbReference type="EMBL" id="MDT0594070.1"/>
    </source>
</evidence>
<dbReference type="CDD" id="cd18809">
    <property type="entry name" value="SF1_C_RecD"/>
    <property type="match status" value="1"/>
</dbReference>
<keyword evidence="3" id="KW-0347">Helicase</keyword>
<dbReference type="EMBL" id="JAVRHX010000001">
    <property type="protein sequence ID" value="MDT0594070.1"/>
    <property type="molecule type" value="Genomic_DNA"/>
</dbReference>
<sequence length="650" mass="73589">MKGIPPALPYNDSIICMQTLHAIEAIDYFFAKNIIEALYDWRCNNAQNPLSQEQVCLLFHIFLAVSAYQRDGHICIHINALSEKRFWKEDSQAQSEPHSQTKHGYHFPHETVLNEALSTIQESFRNEAYIVINDAFIYTKRYWYYESQLCAFVKEKCIQTQAQMLSPTWIDQASSLLGSLFPQTAVKDNHIDMQQLATLSACLSRFSIITGGAGTGKTYTIARLVMLKSIIDGLKTAQIELLAPTGKAANRVFESFQKELIQLEMTDGLQGIARELMQIEAKTIHRLLKIDPITGQAKYDQHNQIQAKLVVVDESSMLDVSMLVKLIQALRSDVTLVLVGDANQLPSIESGSLLADLVNHPLAKFDEGKWQKLAEVMPILTKIDAFNRKKIVSSITDSLGFLNRLTLSRRNNQDIGQLANSILMMDVKAFSSALKLPSVKYMNVNKENFPVTLKYYISGIVEQYYARIYRAENVQEAFAILQDFVLLSPFKKGYFGTDNLNNMIETELVNQAHINAVSRIYHGKPIMIMKNDYKLGLFNGDVGIIWKNKESGLAAYFLRENSTFKSISIYNLMHFEATYSMTIHKTQGSEFNRVAVILPEYNKAFLSQQLLYTAVTRARTGVDILANKEVLIETLQHKSKRISGIEGRLS</sequence>
<feature type="domain" description="UvrD-like helicase C-terminal" evidence="4">
    <location>
        <begin position="579"/>
        <end position="622"/>
    </location>
</feature>
<reference evidence="5 6" key="1">
    <citation type="submission" date="2023-09" db="EMBL/GenBank/DDBJ databases">
        <authorList>
            <person name="Rey-Velasco X."/>
        </authorList>
    </citation>
    <scope>NUCLEOTIDE SEQUENCE [LARGE SCALE GENOMIC DNA]</scope>
    <source>
        <strain evidence="5 6">P117</strain>
    </source>
</reference>
<comment type="subunit">
    <text evidence="3">Heterotrimer of RecB, RecC and RecD. All subunits contribute to DNA-binding.</text>
</comment>
<evidence type="ECO:0000259" key="4">
    <source>
        <dbReference type="Pfam" id="PF13538"/>
    </source>
</evidence>
<dbReference type="PANTHER" id="PTHR43788:SF6">
    <property type="entry name" value="DNA HELICASE B"/>
    <property type="match status" value="1"/>
</dbReference>
<keyword evidence="3" id="KW-0227">DNA damage</keyword>
<comment type="caution">
    <text evidence="5">The sequence shown here is derived from an EMBL/GenBank/DDBJ whole genome shotgun (WGS) entry which is preliminary data.</text>
</comment>